<dbReference type="InterPro" id="IPR011010">
    <property type="entry name" value="DNA_brk_join_enz"/>
</dbReference>
<dbReference type="EMBL" id="LAZR01003035">
    <property type="protein sequence ID" value="KKN22730.1"/>
    <property type="molecule type" value="Genomic_DNA"/>
</dbReference>
<dbReference type="GO" id="GO:0015074">
    <property type="term" value="P:DNA integration"/>
    <property type="evidence" value="ECO:0007669"/>
    <property type="project" value="InterPro"/>
</dbReference>
<dbReference type="PANTHER" id="PTHR30349">
    <property type="entry name" value="PHAGE INTEGRASE-RELATED"/>
    <property type="match status" value="1"/>
</dbReference>
<dbReference type="PANTHER" id="PTHR30349:SF64">
    <property type="entry name" value="PROPHAGE INTEGRASE INTD-RELATED"/>
    <property type="match status" value="1"/>
</dbReference>
<reference evidence="3" key="1">
    <citation type="journal article" date="2015" name="Nature">
        <title>Complex archaea that bridge the gap between prokaryotes and eukaryotes.</title>
        <authorList>
            <person name="Spang A."/>
            <person name="Saw J.H."/>
            <person name="Jorgensen S.L."/>
            <person name="Zaremba-Niedzwiedzka K."/>
            <person name="Martijn J."/>
            <person name="Lind A.E."/>
            <person name="van Eijk R."/>
            <person name="Schleper C."/>
            <person name="Guy L."/>
            <person name="Ettema T.J."/>
        </authorList>
    </citation>
    <scope>NUCLEOTIDE SEQUENCE</scope>
</reference>
<keyword evidence="1" id="KW-0233">DNA recombination</keyword>
<dbReference type="GO" id="GO:0006310">
    <property type="term" value="P:DNA recombination"/>
    <property type="evidence" value="ECO:0007669"/>
    <property type="project" value="UniProtKB-KW"/>
</dbReference>
<protein>
    <recommendedName>
        <fullName evidence="2">Tyr recombinase domain-containing protein</fullName>
    </recommendedName>
</protein>
<accession>A0A0F9NT69</accession>
<proteinExistence type="predicted"/>
<dbReference type="GO" id="GO:0003677">
    <property type="term" value="F:DNA binding"/>
    <property type="evidence" value="ECO:0007669"/>
    <property type="project" value="InterPro"/>
</dbReference>
<dbReference type="Gene3D" id="1.10.443.10">
    <property type="entry name" value="Intergrase catalytic core"/>
    <property type="match status" value="1"/>
</dbReference>
<sequence length="168" mass="19607">MKLKLPDTITEEQLVKIIQSTKLQKYKLAFMLGFYQCMRVSEIAKLRIENVDKNLKLLHIKQAKGHKDRNVPISREVFTKLKHLPCGSDKSKDFGIRAIQYAFTNATTKALGTKRNIHILRHSGITFYITKRKWSSLEVQRLAGHSKITTTQLYTHINPEDLVRRMWE</sequence>
<dbReference type="Pfam" id="PF00589">
    <property type="entry name" value="Phage_integrase"/>
    <property type="match status" value="1"/>
</dbReference>
<comment type="caution">
    <text evidence="3">The sequence shown here is derived from an EMBL/GenBank/DDBJ whole genome shotgun (WGS) entry which is preliminary data.</text>
</comment>
<evidence type="ECO:0000256" key="1">
    <source>
        <dbReference type="ARBA" id="ARBA00023172"/>
    </source>
</evidence>
<dbReference type="InterPro" id="IPR002104">
    <property type="entry name" value="Integrase_catalytic"/>
</dbReference>
<dbReference type="PROSITE" id="PS51898">
    <property type="entry name" value="TYR_RECOMBINASE"/>
    <property type="match status" value="1"/>
</dbReference>
<organism evidence="3">
    <name type="scientific">marine sediment metagenome</name>
    <dbReference type="NCBI Taxonomy" id="412755"/>
    <lineage>
        <taxon>unclassified sequences</taxon>
        <taxon>metagenomes</taxon>
        <taxon>ecological metagenomes</taxon>
    </lineage>
</organism>
<dbReference type="InterPro" id="IPR013762">
    <property type="entry name" value="Integrase-like_cat_sf"/>
</dbReference>
<feature type="domain" description="Tyr recombinase" evidence="2">
    <location>
        <begin position="4"/>
        <end position="167"/>
    </location>
</feature>
<evidence type="ECO:0000313" key="3">
    <source>
        <dbReference type="EMBL" id="KKN22730.1"/>
    </source>
</evidence>
<dbReference type="SUPFAM" id="SSF56349">
    <property type="entry name" value="DNA breaking-rejoining enzymes"/>
    <property type="match status" value="1"/>
</dbReference>
<gene>
    <name evidence="3" type="ORF">LCGC14_0912320</name>
</gene>
<evidence type="ECO:0000259" key="2">
    <source>
        <dbReference type="PROSITE" id="PS51898"/>
    </source>
</evidence>
<dbReference type="InterPro" id="IPR050090">
    <property type="entry name" value="Tyrosine_recombinase_XerCD"/>
</dbReference>
<name>A0A0F9NT69_9ZZZZ</name>
<dbReference type="AlphaFoldDB" id="A0A0F9NT69"/>